<name>A0ABY7YRJ9_9HYPH</name>
<dbReference type="PANTHER" id="PTHR12110">
    <property type="entry name" value="HYDROXYPYRUVATE ISOMERASE"/>
    <property type="match status" value="1"/>
</dbReference>
<dbReference type="Proteomes" id="UP001220530">
    <property type="component" value="Chromosome"/>
</dbReference>
<proteinExistence type="predicted"/>
<dbReference type="SUPFAM" id="SSF51658">
    <property type="entry name" value="Xylose isomerase-like"/>
    <property type="match status" value="1"/>
</dbReference>
<dbReference type="Pfam" id="PF01261">
    <property type="entry name" value="AP_endonuc_2"/>
    <property type="match status" value="1"/>
</dbReference>
<dbReference type="Gene3D" id="3.20.20.150">
    <property type="entry name" value="Divalent-metal-dependent TIM barrel enzymes"/>
    <property type="match status" value="1"/>
</dbReference>
<organism evidence="2 3">
    <name type="scientific">Devosia algicola</name>
    <dbReference type="NCBI Taxonomy" id="3026418"/>
    <lineage>
        <taxon>Bacteria</taxon>
        <taxon>Pseudomonadati</taxon>
        <taxon>Pseudomonadota</taxon>
        <taxon>Alphaproteobacteria</taxon>
        <taxon>Hyphomicrobiales</taxon>
        <taxon>Devosiaceae</taxon>
        <taxon>Devosia</taxon>
    </lineage>
</organism>
<evidence type="ECO:0000313" key="2">
    <source>
        <dbReference type="EMBL" id="WDR03510.1"/>
    </source>
</evidence>
<sequence>MKTCFNTITAGLDRRLEDIIAACTKSGFDGMELDLRAIDEAASRLSINDIRQRLADGGLAAVSVMAFDLAPFAVDGAALDRFKRGAAVAQEVGAPILLTFCFAPVPEGMSEEAALEVAGKRAALYAEVAGPTKIALEPIGRAELMGGPVAALDIARRTGSANVGVMMDTFHYYLSQVPDADVLKIPLEKLFIVHVNDSEDRPIAELKDAHRMHVGEGILPLNHDLELLRKLGYDGYLSVEIFREQYWKQPVEQVVADAKSSLDLWLGTQEK</sequence>
<dbReference type="InterPro" id="IPR050312">
    <property type="entry name" value="IolE/XylAMocC-like"/>
</dbReference>
<dbReference type="GO" id="GO:0016853">
    <property type="term" value="F:isomerase activity"/>
    <property type="evidence" value="ECO:0007669"/>
    <property type="project" value="UniProtKB-KW"/>
</dbReference>
<gene>
    <name evidence="2" type="ORF">PSQ19_05295</name>
</gene>
<evidence type="ECO:0000313" key="3">
    <source>
        <dbReference type="Proteomes" id="UP001220530"/>
    </source>
</evidence>
<evidence type="ECO:0000259" key="1">
    <source>
        <dbReference type="Pfam" id="PF01261"/>
    </source>
</evidence>
<keyword evidence="2" id="KW-0413">Isomerase</keyword>
<keyword evidence="3" id="KW-1185">Reference proteome</keyword>
<dbReference type="EMBL" id="CP118246">
    <property type="protein sequence ID" value="WDR03510.1"/>
    <property type="molecule type" value="Genomic_DNA"/>
</dbReference>
<dbReference type="InterPro" id="IPR013022">
    <property type="entry name" value="Xyl_isomerase-like_TIM-brl"/>
</dbReference>
<feature type="domain" description="Xylose isomerase-like TIM barrel" evidence="1">
    <location>
        <begin position="21"/>
        <end position="253"/>
    </location>
</feature>
<dbReference type="RefSeq" id="WP_282219904.1">
    <property type="nucleotide sequence ID" value="NZ_CP118246.1"/>
</dbReference>
<dbReference type="InterPro" id="IPR036237">
    <property type="entry name" value="Xyl_isomerase-like_sf"/>
</dbReference>
<protein>
    <submittedName>
        <fullName evidence="2">Sugar phosphate isomerase/epimerase</fullName>
    </submittedName>
</protein>
<accession>A0ABY7YRJ9</accession>
<reference evidence="2 3" key="1">
    <citation type="submission" date="2023-02" db="EMBL/GenBank/DDBJ databases">
        <title>Devosia algicola sp. nov., isolated from the phycosphere of marine algae.</title>
        <authorList>
            <person name="Kim J.M."/>
            <person name="Lee J.K."/>
            <person name="Choi B.J."/>
            <person name="Bayburt H."/>
            <person name="Jeon C.O."/>
        </authorList>
    </citation>
    <scope>NUCLEOTIDE SEQUENCE [LARGE SCALE GENOMIC DNA]</scope>
    <source>
        <strain evidence="2 3">G20-9</strain>
    </source>
</reference>